<evidence type="ECO:0000313" key="2">
    <source>
        <dbReference type="EMBL" id="CBH99142.1"/>
    </source>
</evidence>
<dbReference type="EMBL" id="CABM01000068">
    <property type="protein sequence ID" value="CBH99142.1"/>
    <property type="molecule type" value="Genomic_DNA"/>
</dbReference>
<dbReference type="InterPro" id="IPR013766">
    <property type="entry name" value="Thioredoxin_domain"/>
</dbReference>
<dbReference type="AlphaFoldDB" id="E6PW35"/>
<sequence length="117" mass="13007">MESLIVACLCAQWCGVCREWRPGFEALATRYPQARFVWIDVEDAAEALGDGEVDNFPVLAVQRGDLLLYCDVLPQQPGTWARLIDTLAALDAADAAQTATRLRQLGGLDIDLRRFLR</sequence>
<gene>
    <name evidence="2" type="ORF">CARN2_0320</name>
</gene>
<evidence type="ECO:0000259" key="1">
    <source>
        <dbReference type="Pfam" id="PF00085"/>
    </source>
</evidence>
<dbReference type="InterPro" id="IPR036249">
    <property type="entry name" value="Thioredoxin-like_sf"/>
</dbReference>
<dbReference type="CDD" id="cd02947">
    <property type="entry name" value="TRX_family"/>
    <property type="match status" value="1"/>
</dbReference>
<feature type="domain" description="Thioredoxin" evidence="1">
    <location>
        <begin position="5"/>
        <end position="62"/>
    </location>
</feature>
<dbReference type="Gene3D" id="3.40.30.10">
    <property type="entry name" value="Glutaredoxin"/>
    <property type="match status" value="1"/>
</dbReference>
<comment type="caution">
    <text evidence="2">The sequence shown here is derived from an EMBL/GenBank/DDBJ whole genome shotgun (WGS) entry which is preliminary data.</text>
</comment>
<dbReference type="Pfam" id="PF00085">
    <property type="entry name" value="Thioredoxin"/>
    <property type="match status" value="1"/>
</dbReference>
<name>E6PW35_9ZZZZ</name>
<organism evidence="2">
    <name type="scientific">mine drainage metagenome</name>
    <dbReference type="NCBI Taxonomy" id="410659"/>
    <lineage>
        <taxon>unclassified sequences</taxon>
        <taxon>metagenomes</taxon>
        <taxon>ecological metagenomes</taxon>
    </lineage>
</organism>
<dbReference type="SUPFAM" id="SSF52833">
    <property type="entry name" value="Thioredoxin-like"/>
    <property type="match status" value="1"/>
</dbReference>
<accession>E6PW35</accession>
<proteinExistence type="predicted"/>
<reference evidence="2" key="1">
    <citation type="submission" date="2009-10" db="EMBL/GenBank/DDBJ databases">
        <title>Diversity of trophic interactions inside an arsenic-rich microbial ecosystem.</title>
        <authorList>
            <person name="Bertin P.N."/>
            <person name="Heinrich-Salmeron A."/>
            <person name="Pelletier E."/>
            <person name="Goulhen-Chollet F."/>
            <person name="Arsene-Ploetze F."/>
            <person name="Gallien S."/>
            <person name="Calteau A."/>
            <person name="Vallenet D."/>
            <person name="Casiot C."/>
            <person name="Chane-Woon-Ming B."/>
            <person name="Giloteaux L."/>
            <person name="Barakat M."/>
            <person name="Bonnefoy V."/>
            <person name="Bruneel O."/>
            <person name="Chandler M."/>
            <person name="Cleiss J."/>
            <person name="Duran R."/>
            <person name="Elbaz-Poulichet F."/>
            <person name="Fonknechten N."/>
            <person name="Lauga B."/>
            <person name="Mornico D."/>
            <person name="Ortet P."/>
            <person name="Schaeffer C."/>
            <person name="Siguier P."/>
            <person name="Alexander Thil Smith A."/>
            <person name="Van Dorsselaer A."/>
            <person name="Weissenbach J."/>
            <person name="Medigue C."/>
            <person name="Le Paslier D."/>
        </authorList>
    </citation>
    <scope>NUCLEOTIDE SEQUENCE</scope>
</reference>
<protein>
    <submittedName>
        <fullName evidence="2">Putative thioredoxin protein</fullName>
    </submittedName>
</protein>